<evidence type="ECO:0000256" key="1">
    <source>
        <dbReference type="SAM" id="MobiDB-lite"/>
    </source>
</evidence>
<dbReference type="SUPFAM" id="SSF53474">
    <property type="entry name" value="alpha/beta-Hydrolases"/>
    <property type="match status" value="1"/>
</dbReference>
<dbReference type="AlphaFoldDB" id="A0A246IXZ6"/>
<feature type="compositionally biased region" description="Low complexity" evidence="1">
    <location>
        <begin position="851"/>
        <end position="882"/>
    </location>
</feature>
<dbReference type="EMBL" id="NIOF01000014">
    <property type="protein sequence ID" value="OWQ85071.1"/>
    <property type="molecule type" value="Genomic_DNA"/>
</dbReference>
<accession>A0A246IXZ6</accession>
<evidence type="ECO:0008006" key="4">
    <source>
        <dbReference type="Google" id="ProtNLM"/>
    </source>
</evidence>
<dbReference type="Proteomes" id="UP000197468">
    <property type="component" value="Unassembled WGS sequence"/>
</dbReference>
<sequence length="894" mass="96052">MLEWIPRPGAVDPTVPDTDVATPAAVAALAAEHAAQAWRSYATDAWQRAVLTLDVMRERGNVFLDHLHAGKPALLKFDHELLMHGRDLPQPCNYSLLRIEPPAGVSVDPARRPIVVIDPRAGHGPGIGGFKPDSEIGVALRAGHPVYFITFEPEPVEGQTLLAVARAEALFIEEVGRRHPKAPGLPAVIGNCQAGWAVAALAAVRSDLMGPIVLNGAPLSYWAGSPQQNPMRYAGGALGGAWLSALSADLSGDRFDGAYLVSNFENLNLANTWWDKYYNLYANVDTERERFLDFERWWGGYFRMTGQEIEAIVENLFIGNRLARGEVEMEGYRLDLRQIAAPMVIFASWGDNITPPQQALDWIIDVWGSEKALVKAGRTIVYMLHPRIGHLGIFVGGSVARREHEQIVDTLELIAELPPGLYEMKIDARDPDAPLAALESGDYSVSFELRTVDDLRALNPEGRRDEALFSTIAQVSELNMRNYRQWLQPLVRGVGNKALGEWLRWQHPLRQQHLALSNLHPLAPWIRLQAENAREHRQPIDGHNPWLAWEQLGSRWISEGLDRVGQQRDAATVRWVEAVYGPNGLGAVLPPRETDQAAGDAHAAADEAEGRRVALAQVNQGGFQEAVCRILLAGMAHRGVVQRRGLILGQMLADAHERMAAQDAQVAQVAAAAPTASATPSEDWATVLHRQALVVTFARNEAIAAVPRLLPDLADREHAVALASAVLMAESELTDPGSPASRYLHSVLGVDPGRVAALAQSLSAQPAATVSIAASPAPKPPRPPRASASTRASSTGASRASSRASSQASSGAPSRTSAAAGSSATASKTTPTTTPPPGKARGGNARPSAQPAPAAVKTAKTPRTTKAAPAPAKTATRKAATPAPSPSRRRRAAA</sequence>
<feature type="compositionally biased region" description="Low complexity" evidence="1">
    <location>
        <begin position="785"/>
        <end position="832"/>
    </location>
</feature>
<feature type="region of interest" description="Disordered" evidence="1">
    <location>
        <begin position="771"/>
        <end position="894"/>
    </location>
</feature>
<dbReference type="InterPro" id="IPR029058">
    <property type="entry name" value="AB_hydrolase_fold"/>
</dbReference>
<keyword evidence="3" id="KW-1185">Reference proteome</keyword>
<organism evidence="2 3">
    <name type="scientific">Roseateles aquatilis</name>
    <dbReference type="NCBI Taxonomy" id="431061"/>
    <lineage>
        <taxon>Bacteria</taxon>
        <taxon>Pseudomonadati</taxon>
        <taxon>Pseudomonadota</taxon>
        <taxon>Betaproteobacteria</taxon>
        <taxon>Burkholderiales</taxon>
        <taxon>Sphaerotilaceae</taxon>
        <taxon>Roseateles</taxon>
    </lineage>
</organism>
<protein>
    <recommendedName>
        <fullName evidence="4">Poly(3-hydroxyalkanoate) synthetase</fullName>
    </recommendedName>
</protein>
<gene>
    <name evidence="2" type="ORF">CDN99_22935</name>
</gene>
<dbReference type="PANTHER" id="PTHR36837:SF2">
    <property type="entry name" value="POLY(3-HYDROXYALKANOATE) POLYMERASE SUBUNIT PHAC"/>
    <property type="match status" value="1"/>
</dbReference>
<comment type="caution">
    <text evidence="2">The sequence shown here is derived from an EMBL/GenBank/DDBJ whole genome shotgun (WGS) entry which is preliminary data.</text>
</comment>
<evidence type="ECO:0000313" key="3">
    <source>
        <dbReference type="Proteomes" id="UP000197468"/>
    </source>
</evidence>
<name>A0A246IXZ6_9BURK</name>
<dbReference type="InterPro" id="IPR051321">
    <property type="entry name" value="PHA/PHB_synthase"/>
</dbReference>
<reference evidence="2 3" key="1">
    <citation type="journal article" date="2008" name="Int. J. Syst. Evol. Microbiol.">
        <title>Description of Roseateles aquatilis sp. nov. and Roseateles terrae sp. nov., in the class Betaproteobacteria, and emended description of the genus Roseateles.</title>
        <authorList>
            <person name="Gomila M."/>
            <person name="Bowien B."/>
            <person name="Falsen E."/>
            <person name="Moore E.R."/>
            <person name="Lalucat J."/>
        </authorList>
    </citation>
    <scope>NUCLEOTIDE SEQUENCE [LARGE SCALE GENOMIC DNA]</scope>
    <source>
        <strain evidence="2 3">CCUG 48205</strain>
    </source>
</reference>
<dbReference type="OrthoDB" id="7231451at2"/>
<evidence type="ECO:0000313" key="2">
    <source>
        <dbReference type="EMBL" id="OWQ85071.1"/>
    </source>
</evidence>
<proteinExistence type="predicted"/>
<dbReference type="RefSeq" id="WP_088387212.1">
    <property type="nucleotide sequence ID" value="NZ_NIOF01000014.1"/>
</dbReference>
<dbReference type="InterPro" id="IPR024501">
    <property type="entry name" value="DUF3141"/>
</dbReference>
<dbReference type="Pfam" id="PF11339">
    <property type="entry name" value="DUF3141"/>
    <property type="match status" value="1"/>
</dbReference>
<dbReference type="PANTHER" id="PTHR36837">
    <property type="entry name" value="POLY(3-HYDROXYALKANOATE) POLYMERASE SUBUNIT PHAC"/>
    <property type="match status" value="1"/>
</dbReference>